<protein>
    <submittedName>
        <fullName evidence="2">Uncharacterized protein</fullName>
    </submittedName>
</protein>
<evidence type="ECO:0000313" key="3">
    <source>
        <dbReference type="Proteomes" id="UP000027265"/>
    </source>
</evidence>
<dbReference type="Proteomes" id="UP000027265">
    <property type="component" value="Unassembled WGS sequence"/>
</dbReference>
<dbReference type="InParanoid" id="A0A067PQ77"/>
<dbReference type="HOGENOM" id="CLU_111203_0_0_1"/>
<gene>
    <name evidence="2" type="ORF">JAAARDRAFT_39136</name>
</gene>
<evidence type="ECO:0000313" key="2">
    <source>
        <dbReference type="EMBL" id="KDQ53452.1"/>
    </source>
</evidence>
<evidence type="ECO:0000256" key="1">
    <source>
        <dbReference type="SAM" id="MobiDB-lite"/>
    </source>
</evidence>
<proteinExistence type="predicted"/>
<dbReference type="EMBL" id="KL197733">
    <property type="protein sequence ID" value="KDQ53452.1"/>
    <property type="molecule type" value="Genomic_DNA"/>
</dbReference>
<feature type="compositionally biased region" description="Polar residues" evidence="1">
    <location>
        <begin position="1"/>
        <end position="10"/>
    </location>
</feature>
<reference evidence="3" key="1">
    <citation type="journal article" date="2014" name="Proc. Natl. Acad. Sci. U.S.A.">
        <title>Extensive sampling of basidiomycete genomes demonstrates inadequacy of the white-rot/brown-rot paradigm for wood decay fungi.</title>
        <authorList>
            <person name="Riley R."/>
            <person name="Salamov A.A."/>
            <person name="Brown D.W."/>
            <person name="Nagy L.G."/>
            <person name="Floudas D."/>
            <person name="Held B.W."/>
            <person name="Levasseur A."/>
            <person name="Lombard V."/>
            <person name="Morin E."/>
            <person name="Otillar R."/>
            <person name="Lindquist E.A."/>
            <person name="Sun H."/>
            <person name="LaButti K.M."/>
            <person name="Schmutz J."/>
            <person name="Jabbour D."/>
            <person name="Luo H."/>
            <person name="Baker S.E."/>
            <person name="Pisabarro A.G."/>
            <person name="Walton J.D."/>
            <person name="Blanchette R.A."/>
            <person name="Henrissat B."/>
            <person name="Martin F."/>
            <person name="Cullen D."/>
            <person name="Hibbett D.S."/>
            <person name="Grigoriev I.V."/>
        </authorList>
    </citation>
    <scope>NUCLEOTIDE SEQUENCE [LARGE SCALE GENOMIC DNA]</scope>
    <source>
        <strain evidence="3">MUCL 33604</strain>
    </source>
</reference>
<organism evidence="2 3">
    <name type="scientific">Jaapia argillacea MUCL 33604</name>
    <dbReference type="NCBI Taxonomy" id="933084"/>
    <lineage>
        <taxon>Eukaryota</taxon>
        <taxon>Fungi</taxon>
        <taxon>Dikarya</taxon>
        <taxon>Basidiomycota</taxon>
        <taxon>Agaricomycotina</taxon>
        <taxon>Agaricomycetes</taxon>
        <taxon>Agaricomycetidae</taxon>
        <taxon>Jaapiales</taxon>
        <taxon>Jaapiaceae</taxon>
        <taxon>Jaapia</taxon>
    </lineage>
</organism>
<dbReference type="AlphaFoldDB" id="A0A067PQ77"/>
<keyword evidence="3" id="KW-1185">Reference proteome</keyword>
<name>A0A067PQ77_9AGAM</name>
<dbReference type="OrthoDB" id="3197787at2759"/>
<feature type="compositionally biased region" description="Low complexity" evidence="1">
    <location>
        <begin position="11"/>
        <end position="23"/>
    </location>
</feature>
<accession>A0A067PQ77</accession>
<feature type="region of interest" description="Disordered" evidence="1">
    <location>
        <begin position="1"/>
        <end position="39"/>
    </location>
</feature>
<sequence>MFSRTPPTTDSLSLHSASSSSSSHPPPSPTKRRVQPAGLRIDTIGVDPSVIIGKTLTRVRRSPTHPALTLDFSDNTTFQILVDGYDPIHKGIPKDLEMDEGLASVIRDCVNSDDGYGGRLPRELTIVDCTFVKLTDKAFKRSEPEDGEIDAIFGVGVGKESRWNQNHLAIALKFSSDEGQPPPRWHCVWATLADYDSDIGLCTFRSYDDVYLNELQRSPQKRKPKKKKSRMDEY</sequence>